<proteinExistence type="predicted"/>
<organism evidence="1 2">
    <name type="scientific">Candidatus Gallionella acididurans</name>
    <dbReference type="NCBI Taxonomy" id="1796491"/>
    <lineage>
        <taxon>Bacteria</taxon>
        <taxon>Pseudomonadati</taxon>
        <taxon>Pseudomonadota</taxon>
        <taxon>Betaproteobacteria</taxon>
        <taxon>Nitrosomonadales</taxon>
        <taxon>Gallionellaceae</taxon>
        <taxon>Gallionella</taxon>
    </lineage>
</organism>
<sequence length="114" mass="12251">MFFCRTGADMSNLIEVDGFTRFRVTQDADGKTSFLGTAKIKGATYFFTSNDLLLPDGTHGLAAVRWETFTGKTVRGSATANTAIDGAICRARCLGNLIFISTQPGTYPRASVSL</sequence>
<evidence type="ECO:0000313" key="2">
    <source>
        <dbReference type="Proteomes" id="UP000070578"/>
    </source>
</evidence>
<dbReference type="EMBL" id="LSLI01000229">
    <property type="protein sequence ID" value="KXS30489.1"/>
    <property type="molecule type" value="Genomic_DNA"/>
</dbReference>
<reference evidence="1 2" key="2">
    <citation type="submission" date="2016-03" db="EMBL/GenBank/DDBJ databases">
        <title>New uncultured bacterium of the family Gallionellaceae from acid mine drainage: description and reconstruction of genome based on metagenomic analysis of microbial community.</title>
        <authorList>
            <person name="Kadnikov V."/>
            <person name="Ivasenko D."/>
            <person name="Beletsky A."/>
            <person name="Mardanov A."/>
            <person name="Danilova E."/>
            <person name="Pimenov N."/>
            <person name="Karnachuk O."/>
            <person name="Ravin N."/>
        </authorList>
    </citation>
    <scope>NUCLEOTIDE SEQUENCE [LARGE SCALE GENOMIC DNA]</scope>
    <source>
        <strain evidence="1">ShG14-8</strain>
    </source>
</reference>
<name>A0A139BNF8_9PROT</name>
<protein>
    <submittedName>
        <fullName evidence="1">Uncharacterized protein</fullName>
    </submittedName>
</protein>
<dbReference type="AlphaFoldDB" id="A0A139BNF8"/>
<dbReference type="Proteomes" id="UP000070578">
    <property type="component" value="Unassembled WGS sequence"/>
</dbReference>
<comment type="caution">
    <text evidence="1">The sequence shown here is derived from an EMBL/GenBank/DDBJ whole genome shotgun (WGS) entry which is preliminary data.</text>
</comment>
<gene>
    <name evidence="1" type="ORF">AWT59_3382</name>
</gene>
<evidence type="ECO:0000313" key="1">
    <source>
        <dbReference type="EMBL" id="KXS30489.1"/>
    </source>
</evidence>
<reference evidence="1 2" key="1">
    <citation type="submission" date="2016-02" db="EMBL/GenBank/DDBJ databases">
        <authorList>
            <person name="Wen L."/>
            <person name="He K."/>
            <person name="Yang H."/>
        </authorList>
    </citation>
    <scope>NUCLEOTIDE SEQUENCE [LARGE SCALE GENOMIC DNA]</scope>
    <source>
        <strain evidence="1">ShG14-8</strain>
    </source>
</reference>
<accession>A0A139BNF8</accession>